<comment type="similarity">
    <text evidence="1 5">Belongs to the glutathione peroxidase family.</text>
</comment>
<evidence type="ECO:0000256" key="5">
    <source>
        <dbReference type="RuleBase" id="RU000499"/>
    </source>
</evidence>
<accession>A0A1G7QPJ7</accession>
<evidence type="ECO:0000313" key="6">
    <source>
        <dbReference type="EMBL" id="SDG00403.1"/>
    </source>
</evidence>
<dbReference type="SUPFAM" id="SSF52833">
    <property type="entry name" value="Thioredoxin-like"/>
    <property type="match status" value="1"/>
</dbReference>
<dbReference type="PROSITE" id="PS00460">
    <property type="entry name" value="GLUTATHIONE_PEROXID_1"/>
    <property type="match status" value="1"/>
</dbReference>
<gene>
    <name evidence="6" type="ORF">SAMN05444167_3948</name>
</gene>
<evidence type="ECO:0000313" key="7">
    <source>
        <dbReference type="Proteomes" id="UP000182427"/>
    </source>
</evidence>
<evidence type="ECO:0000256" key="2">
    <source>
        <dbReference type="ARBA" id="ARBA00022559"/>
    </source>
</evidence>
<dbReference type="FunFam" id="3.40.30.10:FF:000010">
    <property type="entry name" value="Glutathione peroxidase"/>
    <property type="match status" value="1"/>
</dbReference>
<dbReference type="AlphaFoldDB" id="A0A1G7QPJ7"/>
<organism evidence="6 7">
    <name type="scientific">Terriglobus roseus</name>
    <dbReference type="NCBI Taxonomy" id="392734"/>
    <lineage>
        <taxon>Bacteria</taxon>
        <taxon>Pseudomonadati</taxon>
        <taxon>Acidobacteriota</taxon>
        <taxon>Terriglobia</taxon>
        <taxon>Terriglobales</taxon>
        <taxon>Acidobacteriaceae</taxon>
        <taxon>Terriglobus</taxon>
    </lineage>
</organism>
<protein>
    <recommendedName>
        <fullName evidence="5">Glutathione peroxidase</fullName>
    </recommendedName>
</protein>
<dbReference type="PRINTS" id="PR01011">
    <property type="entry name" value="GLUTPROXDASE"/>
</dbReference>
<dbReference type="PROSITE" id="PS51355">
    <property type="entry name" value="GLUTATHIONE_PEROXID_3"/>
    <property type="match status" value="1"/>
</dbReference>
<dbReference type="PIRSF" id="PIRSF000303">
    <property type="entry name" value="Glutathion_perox"/>
    <property type="match status" value="1"/>
</dbReference>
<dbReference type="PANTHER" id="PTHR11592">
    <property type="entry name" value="GLUTATHIONE PEROXIDASE"/>
    <property type="match status" value="1"/>
</dbReference>
<dbReference type="GO" id="GO:0034599">
    <property type="term" value="P:cellular response to oxidative stress"/>
    <property type="evidence" value="ECO:0007669"/>
    <property type="project" value="TreeGrafter"/>
</dbReference>
<evidence type="ECO:0000256" key="3">
    <source>
        <dbReference type="ARBA" id="ARBA00023002"/>
    </source>
</evidence>
<evidence type="ECO:0000256" key="4">
    <source>
        <dbReference type="PIRSR" id="PIRSR000303-1"/>
    </source>
</evidence>
<keyword evidence="7" id="KW-1185">Reference proteome</keyword>
<feature type="active site" evidence="4">
    <location>
        <position position="41"/>
    </location>
</feature>
<name>A0A1G7QPJ7_9BACT</name>
<dbReference type="GO" id="GO:0004601">
    <property type="term" value="F:peroxidase activity"/>
    <property type="evidence" value="ECO:0007669"/>
    <property type="project" value="UniProtKB-KW"/>
</dbReference>
<dbReference type="Proteomes" id="UP000182427">
    <property type="component" value="Chromosome I"/>
</dbReference>
<sequence length="188" mass="20761">MLDAMAFDLYSVPLTRMDGTVTTLGEYRGKVLLIVNVASKCGLTPQYDALEKTYKRYHDAGFEVLGFPANDFAGQEPGSNDDIQQFCRSTFGVDFPMFSKITVVGPSKHPLYAAMIEAQPSSSGPGKQAMVDGLVKFGVNPNEEPELLWNFEKFLISREGNTVARFSPDTVPDAPVITQAIERELEKR</sequence>
<dbReference type="EMBL" id="LT629690">
    <property type="protein sequence ID" value="SDG00403.1"/>
    <property type="molecule type" value="Genomic_DNA"/>
</dbReference>
<evidence type="ECO:0000256" key="1">
    <source>
        <dbReference type="ARBA" id="ARBA00006926"/>
    </source>
</evidence>
<dbReference type="Gene3D" id="3.40.30.10">
    <property type="entry name" value="Glutaredoxin"/>
    <property type="match status" value="1"/>
</dbReference>
<dbReference type="InterPro" id="IPR029759">
    <property type="entry name" value="GPX_AS"/>
</dbReference>
<keyword evidence="2 5" id="KW-0575">Peroxidase</keyword>
<dbReference type="Pfam" id="PF00255">
    <property type="entry name" value="GSHPx"/>
    <property type="match status" value="1"/>
</dbReference>
<dbReference type="PANTHER" id="PTHR11592:SF40">
    <property type="entry name" value="THIOREDOXIN_GLUTATHIONE PEROXIDASE BTUE"/>
    <property type="match status" value="1"/>
</dbReference>
<keyword evidence="3 5" id="KW-0560">Oxidoreductase</keyword>
<reference evidence="6 7" key="1">
    <citation type="submission" date="2016-10" db="EMBL/GenBank/DDBJ databases">
        <authorList>
            <person name="de Groot N.N."/>
        </authorList>
    </citation>
    <scope>NUCLEOTIDE SEQUENCE [LARGE SCALE GENOMIC DNA]</scope>
    <source>
        <strain evidence="6 7">GAS232</strain>
    </source>
</reference>
<dbReference type="InterPro" id="IPR036249">
    <property type="entry name" value="Thioredoxin-like_sf"/>
</dbReference>
<proteinExistence type="inferred from homology"/>
<dbReference type="CDD" id="cd00340">
    <property type="entry name" value="GSH_Peroxidase"/>
    <property type="match status" value="1"/>
</dbReference>
<dbReference type="InterPro" id="IPR000889">
    <property type="entry name" value="Glutathione_peroxidase"/>
</dbReference>